<evidence type="ECO:0000256" key="4">
    <source>
        <dbReference type="ARBA" id="ARBA00022692"/>
    </source>
</evidence>
<dbReference type="InterPro" id="IPR036412">
    <property type="entry name" value="HAD-like_sf"/>
</dbReference>
<dbReference type="InterPro" id="IPR036163">
    <property type="entry name" value="HMA_dom_sf"/>
</dbReference>
<dbReference type="InterPro" id="IPR059000">
    <property type="entry name" value="ATPase_P-type_domA"/>
</dbReference>
<feature type="transmembrane region" description="Helical" evidence="16">
    <location>
        <begin position="155"/>
        <end position="176"/>
    </location>
</feature>
<evidence type="ECO:0000256" key="3">
    <source>
        <dbReference type="ARBA" id="ARBA00022448"/>
    </source>
</evidence>
<evidence type="ECO:0000259" key="17">
    <source>
        <dbReference type="PROSITE" id="PS50846"/>
    </source>
</evidence>
<keyword evidence="16" id="KW-1003">Cell membrane</keyword>
<dbReference type="Gene3D" id="3.40.1110.10">
    <property type="entry name" value="Calcium-transporting ATPase, cytoplasmic domain N"/>
    <property type="match status" value="1"/>
</dbReference>
<keyword evidence="13" id="KW-0186">Copper</keyword>
<dbReference type="SUPFAM" id="SSF81665">
    <property type="entry name" value="Calcium ATPase, transmembrane domain M"/>
    <property type="match status" value="1"/>
</dbReference>
<keyword evidence="15 16" id="KW-0472">Membrane</keyword>
<feature type="transmembrane region" description="Helical" evidence="16">
    <location>
        <begin position="196"/>
        <end position="219"/>
    </location>
</feature>
<dbReference type="Gene3D" id="2.70.150.10">
    <property type="entry name" value="Calcium-transporting ATPase, cytoplasmic transduction domain A"/>
    <property type="match status" value="1"/>
</dbReference>
<dbReference type="EMBL" id="JAOCQF010000004">
    <property type="protein sequence ID" value="MCT8331471.1"/>
    <property type="molecule type" value="Genomic_DNA"/>
</dbReference>
<dbReference type="InterPro" id="IPR008250">
    <property type="entry name" value="ATPase_P-typ_transduc_dom_A_sf"/>
</dbReference>
<feature type="transmembrane region" description="Helical" evidence="16">
    <location>
        <begin position="781"/>
        <end position="803"/>
    </location>
</feature>
<dbReference type="InterPro" id="IPR044492">
    <property type="entry name" value="P_typ_ATPase_HD_dom"/>
</dbReference>
<comment type="subcellular location">
    <subcellularLocation>
        <location evidence="16">Cell membrane</location>
    </subcellularLocation>
    <subcellularLocation>
        <location evidence="1">Endomembrane system</location>
        <topology evidence="1">Multi-pass membrane protein</topology>
    </subcellularLocation>
</comment>
<dbReference type="InterPro" id="IPR001757">
    <property type="entry name" value="P_typ_ATPase"/>
</dbReference>
<keyword evidence="3" id="KW-0813">Transport</keyword>
<dbReference type="Pfam" id="PF00702">
    <property type="entry name" value="Hydrolase"/>
    <property type="match status" value="1"/>
</dbReference>
<keyword evidence="8" id="KW-0187">Copper transport</keyword>
<organism evidence="18 19">
    <name type="scientific">Albidovulum sediminis</name>
    <dbReference type="NCBI Taxonomy" id="3066345"/>
    <lineage>
        <taxon>Bacteria</taxon>
        <taxon>Pseudomonadati</taxon>
        <taxon>Pseudomonadota</taxon>
        <taxon>Alphaproteobacteria</taxon>
        <taxon>Rhodobacterales</taxon>
        <taxon>Paracoccaceae</taxon>
        <taxon>Albidovulum</taxon>
    </lineage>
</organism>
<dbReference type="CDD" id="cd02094">
    <property type="entry name" value="P-type_ATPase_Cu-like"/>
    <property type="match status" value="1"/>
</dbReference>
<dbReference type="SFLD" id="SFLDG00002">
    <property type="entry name" value="C1.7:_P-type_atpase_like"/>
    <property type="match status" value="1"/>
</dbReference>
<feature type="transmembrane region" description="Helical" evidence="16">
    <location>
        <begin position="756"/>
        <end position="775"/>
    </location>
</feature>
<evidence type="ECO:0000256" key="12">
    <source>
        <dbReference type="ARBA" id="ARBA00022989"/>
    </source>
</evidence>
<evidence type="ECO:0000256" key="7">
    <source>
        <dbReference type="ARBA" id="ARBA00022741"/>
    </source>
</evidence>
<gene>
    <name evidence="18" type="ORF">N5I32_18285</name>
</gene>
<evidence type="ECO:0000256" key="5">
    <source>
        <dbReference type="ARBA" id="ARBA00022723"/>
    </source>
</evidence>
<evidence type="ECO:0000256" key="2">
    <source>
        <dbReference type="ARBA" id="ARBA00006024"/>
    </source>
</evidence>
<keyword evidence="5 16" id="KW-0479">Metal-binding</keyword>
<dbReference type="InterPro" id="IPR023298">
    <property type="entry name" value="ATPase_P-typ_TM_dom_sf"/>
</dbReference>
<evidence type="ECO:0000256" key="8">
    <source>
        <dbReference type="ARBA" id="ARBA00022796"/>
    </source>
</evidence>
<dbReference type="Proteomes" id="UP001205601">
    <property type="component" value="Unassembled WGS sequence"/>
</dbReference>
<evidence type="ECO:0000256" key="6">
    <source>
        <dbReference type="ARBA" id="ARBA00022737"/>
    </source>
</evidence>
<dbReference type="PANTHER" id="PTHR43520">
    <property type="entry name" value="ATP7, ISOFORM B"/>
    <property type="match status" value="1"/>
</dbReference>
<dbReference type="RefSeq" id="WP_261497380.1">
    <property type="nucleotide sequence ID" value="NZ_JAOCQF010000004.1"/>
</dbReference>
<evidence type="ECO:0000256" key="13">
    <source>
        <dbReference type="ARBA" id="ARBA00023008"/>
    </source>
</evidence>
<dbReference type="InterPro" id="IPR017969">
    <property type="entry name" value="Heavy-metal-associated_CS"/>
</dbReference>
<dbReference type="PROSITE" id="PS01229">
    <property type="entry name" value="COF_2"/>
    <property type="match status" value="1"/>
</dbReference>
<dbReference type="NCBIfam" id="TIGR01494">
    <property type="entry name" value="ATPase_P-type"/>
    <property type="match status" value="1"/>
</dbReference>
<dbReference type="InterPro" id="IPR027256">
    <property type="entry name" value="P-typ_ATPase_IB"/>
</dbReference>
<dbReference type="PROSITE" id="PS50846">
    <property type="entry name" value="HMA_2"/>
    <property type="match status" value="2"/>
</dbReference>
<evidence type="ECO:0000256" key="14">
    <source>
        <dbReference type="ARBA" id="ARBA00023065"/>
    </source>
</evidence>
<dbReference type="InterPro" id="IPR006122">
    <property type="entry name" value="HMA_Cu_ion-bd"/>
</dbReference>
<evidence type="ECO:0000313" key="19">
    <source>
        <dbReference type="Proteomes" id="UP001205601"/>
    </source>
</evidence>
<dbReference type="SUPFAM" id="SSF55008">
    <property type="entry name" value="HMA, heavy metal-associated domain"/>
    <property type="match status" value="2"/>
</dbReference>
<keyword evidence="14" id="KW-0406">Ion transport</keyword>
<dbReference type="PANTHER" id="PTHR43520:SF8">
    <property type="entry name" value="P-TYPE CU(+) TRANSPORTER"/>
    <property type="match status" value="1"/>
</dbReference>
<dbReference type="PRINTS" id="PR00943">
    <property type="entry name" value="CUATPASE"/>
</dbReference>
<dbReference type="InterPro" id="IPR023299">
    <property type="entry name" value="ATPase_P-typ_cyto_dom_N"/>
</dbReference>
<protein>
    <submittedName>
        <fullName evidence="18">Heavy metal translocating P-type ATPase</fullName>
    </submittedName>
</protein>
<dbReference type="CDD" id="cd00371">
    <property type="entry name" value="HMA"/>
    <property type="match status" value="2"/>
</dbReference>
<keyword evidence="11" id="KW-1278">Translocase</keyword>
<evidence type="ECO:0000256" key="9">
    <source>
        <dbReference type="ARBA" id="ARBA00022840"/>
    </source>
</evidence>
<evidence type="ECO:0000256" key="15">
    <source>
        <dbReference type="ARBA" id="ARBA00023136"/>
    </source>
</evidence>
<dbReference type="NCBIfam" id="TIGR01511">
    <property type="entry name" value="ATPase-IB1_Cu"/>
    <property type="match status" value="1"/>
</dbReference>
<feature type="transmembrane region" description="Helical" evidence="16">
    <location>
        <begin position="261"/>
        <end position="279"/>
    </location>
</feature>
<dbReference type="Gene3D" id="3.30.70.100">
    <property type="match status" value="2"/>
</dbReference>
<dbReference type="NCBIfam" id="TIGR01525">
    <property type="entry name" value="ATPase-IB_hvy"/>
    <property type="match status" value="1"/>
</dbReference>
<dbReference type="Pfam" id="PF00122">
    <property type="entry name" value="E1-E2_ATPase"/>
    <property type="match status" value="1"/>
</dbReference>
<evidence type="ECO:0000256" key="16">
    <source>
        <dbReference type="RuleBase" id="RU362081"/>
    </source>
</evidence>
<comment type="similarity">
    <text evidence="2 16">Belongs to the cation transport ATPase (P-type) (TC 3.A.3) family. Type IB subfamily.</text>
</comment>
<dbReference type="SFLD" id="SFLDS00003">
    <property type="entry name" value="Haloacid_Dehalogenase"/>
    <property type="match status" value="1"/>
</dbReference>
<feature type="transmembrane region" description="Helical" evidence="16">
    <location>
        <begin position="231"/>
        <end position="249"/>
    </location>
</feature>
<accession>A0ABT2NRY9</accession>
<dbReference type="SUPFAM" id="SSF81653">
    <property type="entry name" value="Calcium ATPase, transduction domain A"/>
    <property type="match status" value="1"/>
</dbReference>
<dbReference type="Gene3D" id="3.40.50.1000">
    <property type="entry name" value="HAD superfamily/HAD-like"/>
    <property type="match status" value="1"/>
</dbReference>
<keyword evidence="6" id="KW-0677">Repeat</keyword>
<evidence type="ECO:0000313" key="18">
    <source>
        <dbReference type="EMBL" id="MCT8331471.1"/>
    </source>
</evidence>
<dbReference type="InterPro" id="IPR023214">
    <property type="entry name" value="HAD_sf"/>
</dbReference>
<keyword evidence="9 16" id="KW-0067">ATP-binding</keyword>
<dbReference type="NCBIfam" id="TIGR00003">
    <property type="entry name" value="copper ion binding protein"/>
    <property type="match status" value="1"/>
</dbReference>
<dbReference type="Pfam" id="PF00403">
    <property type="entry name" value="HMA"/>
    <property type="match status" value="2"/>
</dbReference>
<comment type="caution">
    <text evidence="18">The sequence shown here is derived from an EMBL/GenBank/DDBJ whole genome shotgun (WGS) entry which is preliminary data.</text>
</comment>
<dbReference type="InterPro" id="IPR018303">
    <property type="entry name" value="ATPase_P-typ_P_site"/>
</dbReference>
<evidence type="ECO:0000256" key="11">
    <source>
        <dbReference type="ARBA" id="ARBA00022967"/>
    </source>
</evidence>
<dbReference type="InterPro" id="IPR006121">
    <property type="entry name" value="HMA_dom"/>
</dbReference>
<sequence>MPSATFAVDGMTCASCVGRVERALTAVPGVTAAQANLIAGTASAEFDSPADAAALAEVLRRSGYPPVETETRLDIEGMTCASCVGRVERALRAVPGVAAAEVNLATQSARVRYVPGLTDPPTLAGAVARTGYQARPHRDTTATAPDRRAAEAALLARRVALSGALTLPVVVLAMGGHMVPAFHHWVAGTIGHQTSWLIQFVLTAMVLFGPGRVFLSHGLPALVRAAPEMNSLVALGSLAAFVYSSVVTFAPGLVPAAARDVYFEAAATIVTLILVGRLLEARAKGRAGEAIRRLVGLRPATARVERGDSVVEVAVEDLRPGDIARLAPGERVAVDGVVTQGHGWVDESMLTGEPAPAEKGEGAIVTGGTVNGTAALTYRVTATGEDTVLSRIIRLVEDAQGAKLPVQALVDRITFWFVPVVMALAVLTFAVWLALGPEPRLTHALVAAISVLIIACPCAMGLATPVSILVGTGRGAERGVLFRRGDALQRLSDVRVVAFDKTGTLTEGHPELTDIEPEPGFAADDILRLAAAAEARSEHPLARAIVAAAQARGLSLPDADGVEARPGRGLSATVEGQRILVGNRRALEEAGITADHLAARANALAAEGRTPIHVALNGRAVALLAVADPIKPGAAETIAALHRSGLKTAMISGDARATAEAVARRLGIDRVSAEVLPEGKVTALRSLAGNAPIAFVGDGINDAPALAAADVGIAMGTGTDVAIESAEVVLMGGDPEAVATAVTLSRATMRNIRQNLFWAFGYNVVLIPVAAGLLYPLGGPLLSPMLAAGAMALSSVFVVTNALRLRRA</sequence>
<name>A0ABT2NRY9_9RHOB</name>
<dbReference type="SUPFAM" id="SSF56784">
    <property type="entry name" value="HAD-like"/>
    <property type="match status" value="1"/>
</dbReference>
<evidence type="ECO:0000256" key="1">
    <source>
        <dbReference type="ARBA" id="ARBA00004127"/>
    </source>
</evidence>
<keyword evidence="19" id="KW-1185">Reference proteome</keyword>
<keyword evidence="12 16" id="KW-1133">Transmembrane helix</keyword>
<keyword evidence="7 16" id="KW-0547">Nucleotide-binding</keyword>
<dbReference type="PRINTS" id="PR00119">
    <property type="entry name" value="CATATPASE"/>
</dbReference>
<keyword evidence="4 16" id="KW-0812">Transmembrane</keyword>
<feature type="transmembrane region" description="Helical" evidence="16">
    <location>
        <begin position="441"/>
        <end position="470"/>
    </location>
</feature>
<proteinExistence type="inferred from homology"/>
<dbReference type="SFLD" id="SFLDF00027">
    <property type="entry name" value="p-type_atpase"/>
    <property type="match status" value="1"/>
</dbReference>
<feature type="transmembrane region" description="Helical" evidence="16">
    <location>
        <begin position="413"/>
        <end position="435"/>
    </location>
</feature>
<feature type="domain" description="HMA" evidence="17">
    <location>
        <begin position="69"/>
        <end position="135"/>
    </location>
</feature>
<evidence type="ECO:0000256" key="10">
    <source>
        <dbReference type="ARBA" id="ARBA00022842"/>
    </source>
</evidence>
<feature type="domain" description="HMA" evidence="17">
    <location>
        <begin position="2"/>
        <end position="67"/>
    </location>
</feature>
<keyword evidence="10" id="KW-0460">Magnesium</keyword>
<dbReference type="PROSITE" id="PS00154">
    <property type="entry name" value="ATPASE_E1_E2"/>
    <property type="match status" value="1"/>
</dbReference>
<reference evidence="19" key="1">
    <citation type="submission" date="2023-07" db="EMBL/GenBank/DDBJ databases">
        <title>Defluviimonas sediminis sp. nov., isolated from mangrove sediment.</title>
        <authorList>
            <person name="Liu L."/>
            <person name="Li J."/>
            <person name="Huang Y."/>
            <person name="Pan J."/>
            <person name="Li M."/>
        </authorList>
    </citation>
    <scope>NUCLEOTIDE SEQUENCE [LARGE SCALE GENOMIC DNA]</scope>
    <source>
        <strain evidence="19">FT324</strain>
    </source>
</reference>
<dbReference type="PROSITE" id="PS01047">
    <property type="entry name" value="HMA_1"/>
    <property type="match status" value="2"/>
</dbReference>